<sequence length="68" mass="8106">RELVIRPLKLVKLDKPLSLSFFLLIIDTLNKYNNEDYIYIILRLLAKARLLLTIRLRVFLISRPKVLI</sequence>
<reference evidence="1" key="1">
    <citation type="journal article" date="2021" name="IMA Fungus">
        <title>Genomic characterization of three marine fungi, including Emericellopsis atlantica sp. nov. with signatures of a generalist lifestyle and marine biomass degradation.</title>
        <authorList>
            <person name="Hagestad O.C."/>
            <person name="Hou L."/>
            <person name="Andersen J.H."/>
            <person name="Hansen E.H."/>
            <person name="Altermark B."/>
            <person name="Li C."/>
            <person name="Kuhnert E."/>
            <person name="Cox R.J."/>
            <person name="Crous P.W."/>
            <person name="Spatafora J.W."/>
            <person name="Lail K."/>
            <person name="Amirebrahimi M."/>
            <person name="Lipzen A."/>
            <person name="Pangilinan J."/>
            <person name="Andreopoulos W."/>
            <person name="Hayes R.D."/>
            <person name="Ng V."/>
            <person name="Grigoriev I.V."/>
            <person name="Jackson S.A."/>
            <person name="Sutton T.D.S."/>
            <person name="Dobson A.D.W."/>
            <person name="Rama T."/>
        </authorList>
    </citation>
    <scope>NUCLEOTIDE SEQUENCE</scope>
    <source>
        <strain evidence="1">TRa018bII</strain>
    </source>
</reference>
<dbReference type="AlphaFoldDB" id="A0A9P7YF01"/>
<dbReference type="EMBL" id="MU251537">
    <property type="protein sequence ID" value="KAG9232658.1"/>
    <property type="molecule type" value="Genomic_DNA"/>
</dbReference>
<evidence type="ECO:0000313" key="1">
    <source>
        <dbReference type="EMBL" id="KAG9232658.1"/>
    </source>
</evidence>
<organism evidence="1 2">
    <name type="scientific">Amylocarpus encephaloides</name>
    <dbReference type="NCBI Taxonomy" id="45428"/>
    <lineage>
        <taxon>Eukaryota</taxon>
        <taxon>Fungi</taxon>
        <taxon>Dikarya</taxon>
        <taxon>Ascomycota</taxon>
        <taxon>Pezizomycotina</taxon>
        <taxon>Leotiomycetes</taxon>
        <taxon>Helotiales</taxon>
        <taxon>Helotiales incertae sedis</taxon>
        <taxon>Amylocarpus</taxon>
    </lineage>
</organism>
<dbReference type="Proteomes" id="UP000824998">
    <property type="component" value="Unassembled WGS sequence"/>
</dbReference>
<feature type="non-terminal residue" evidence="1">
    <location>
        <position position="1"/>
    </location>
</feature>
<proteinExistence type="predicted"/>
<gene>
    <name evidence="1" type="ORF">BJ875DRAFT_380210</name>
</gene>
<accession>A0A9P7YF01</accession>
<evidence type="ECO:0000313" key="2">
    <source>
        <dbReference type="Proteomes" id="UP000824998"/>
    </source>
</evidence>
<dbReference type="OrthoDB" id="674604at2759"/>
<name>A0A9P7YF01_9HELO</name>
<keyword evidence="2" id="KW-1185">Reference proteome</keyword>
<comment type="caution">
    <text evidence="1">The sequence shown here is derived from an EMBL/GenBank/DDBJ whole genome shotgun (WGS) entry which is preliminary data.</text>
</comment>
<protein>
    <submittedName>
        <fullName evidence="1">Uncharacterized protein</fullName>
    </submittedName>
</protein>